<dbReference type="PANTHER" id="PTHR42953">
    <property type="entry name" value="HIGH-AFFINITY ZINC UPTAKE SYSTEM PROTEIN ZNUA-RELATED"/>
    <property type="match status" value="1"/>
</dbReference>
<evidence type="ECO:0000256" key="4">
    <source>
        <dbReference type="ARBA" id="ARBA00022729"/>
    </source>
</evidence>
<feature type="coiled-coil region" evidence="6">
    <location>
        <begin position="171"/>
        <end position="198"/>
    </location>
</feature>
<evidence type="ECO:0000256" key="2">
    <source>
        <dbReference type="ARBA" id="ARBA00022448"/>
    </source>
</evidence>
<evidence type="ECO:0000256" key="7">
    <source>
        <dbReference type="SAM" id="SignalP"/>
    </source>
</evidence>
<dbReference type="CDD" id="cd01137">
    <property type="entry name" value="PsaA"/>
    <property type="match status" value="1"/>
</dbReference>
<protein>
    <submittedName>
        <fullName evidence="8">Iron/zinc/copper transport system substrate-binding protein</fullName>
    </submittedName>
</protein>
<evidence type="ECO:0000313" key="9">
    <source>
        <dbReference type="Proteomes" id="UP000199017"/>
    </source>
</evidence>
<evidence type="ECO:0000313" key="8">
    <source>
        <dbReference type="EMBL" id="SDI20035.1"/>
    </source>
</evidence>
<dbReference type="Proteomes" id="UP000199017">
    <property type="component" value="Unassembled WGS sequence"/>
</dbReference>
<evidence type="ECO:0000256" key="5">
    <source>
        <dbReference type="RuleBase" id="RU003512"/>
    </source>
</evidence>
<dbReference type="GO" id="GO:0030001">
    <property type="term" value="P:metal ion transport"/>
    <property type="evidence" value="ECO:0007669"/>
    <property type="project" value="InterPro"/>
</dbReference>
<keyword evidence="6" id="KW-0175">Coiled coil</keyword>
<dbReference type="PRINTS" id="PR00690">
    <property type="entry name" value="ADHESNFAMILY"/>
</dbReference>
<dbReference type="EMBL" id="FNDU01000005">
    <property type="protein sequence ID" value="SDI20035.1"/>
    <property type="molecule type" value="Genomic_DNA"/>
</dbReference>
<evidence type="ECO:0000256" key="1">
    <source>
        <dbReference type="ARBA" id="ARBA00004196"/>
    </source>
</evidence>
<keyword evidence="9" id="KW-1185">Reference proteome</keyword>
<dbReference type="GO" id="GO:0030313">
    <property type="term" value="C:cell envelope"/>
    <property type="evidence" value="ECO:0007669"/>
    <property type="project" value="UniProtKB-SubCell"/>
</dbReference>
<dbReference type="SUPFAM" id="SSF53807">
    <property type="entry name" value="Helical backbone' metal receptor"/>
    <property type="match status" value="1"/>
</dbReference>
<keyword evidence="2 5" id="KW-0813">Transport</keyword>
<dbReference type="InterPro" id="IPR006128">
    <property type="entry name" value="Lipoprotein_PsaA-like"/>
</dbReference>
<name>A0A1G8IMA3_9BACI</name>
<dbReference type="InterPro" id="IPR006129">
    <property type="entry name" value="AdhesinB"/>
</dbReference>
<feature type="signal peptide" evidence="7">
    <location>
        <begin position="1"/>
        <end position="21"/>
    </location>
</feature>
<dbReference type="InterPro" id="IPR006127">
    <property type="entry name" value="ZnuA-like"/>
</dbReference>
<dbReference type="GO" id="GO:0046872">
    <property type="term" value="F:metal ion binding"/>
    <property type="evidence" value="ECO:0007669"/>
    <property type="project" value="UniProtKB-KW"/>
</dbReference>
<dbReference type="Gene3D" id="3.40.50.1980">
    <property type="entry name" value="Nitrogenase molybdenum iron protein domain"/>
    <property type="match status" value="2"/>
</dbReference>
<dbReference type="PRINTS" id="PR00691">
    <property type="entry name" value="ADHESINB"/>
</dbReference>
<evidence type="ECO:0000256" key="6">
    <source>
        <dbReference type="SAM" id="Coils"/>
    </source>
</evidence>
<dbReference type="InterPro" id="IPR050492">
    <property type="entry name" value="Bact_metal-bind_prot9"/>
</dbReference>
<dbReference type="RefSeq" id="WP_091584664.1">
    <property type="nucleotide sequence ID" value="NZ_FNDU01000005.1"/>
</dbReference>
<accession>A0A1G8IMA3</accession>
<keyword evidence="4 7" id="KW-0732">Signal</keyword>
<evidence type="ECO:0000256" key="3">
    <source>
        <dbReference type="ARBA" id="ARBA00022723"/>
    </source>
</evidence>
<proteinExistence type="inferred from homology"/>
<dbReference type="PROSITE" id="PS51257">
    <property type="entry name" value="PROKAR_LIPOPROTEIN"/>
    <property type="match status" value="1"/>
</dbReference>
<dbReference type="STRING" id="930129.SAMN05216352_105257"/>
<sequence>MRKTFSFIFFSLFLVILAACGNDEKSQETKQTESQEKVEVVTTYSILYDIVKNVGGDQVEVHSIAPIGADPHEYEPLPQDVQKATDADIIFYNGLNLETGNGWFEKLLSTTGKDGKDAPVFEMSKGVEVKYLTSEGNKGEEDPHAWLDVRNGIKYAENARDALIEIDPDHAERYEENAEAYIEELEQLHEKAVEKFNQIPEEERFLVTSEGAFKYFSDAYDFEAGYIWEINAENEGSPDQIRSIVDLIQEKDVKALFVETSIDPRSMEQVSRETDVPIAGEIFTDSLDEPGEDGDTYIKMMEWNMDMIYDSLTE</sequence>
<dbReference type="AlphaFoldDB" id="A0A1G8IMA3"/>
<reference evidence="8 9" key="1">
    <citation type="submission" date="2016-10" db="EMBL/GenBank/DDBJ databases">
        <authorList>
            <person name="de Groot N.N."/>
        </authorList>
    </citation>
    <scope>NUCLEOTIDE SEQUENCE [LARGE SCALE GENOMIC DNA]</scope>
    <source>
        <strain evidence="9">P4B,CCM 7963,CECT 7998,DSM 25260,IBRC-M 10614,KCTC 13821</strain>
    </source>
</reference>
<dbReference type="GO" id="GO:0007155">
    <property type="term" value="P:cell adhesion"/>
    <property type="evidence" value="ECO:0007669"/>
    <property type="project" value="InterPro"/>
</dbReference>
<organism evidence="8 9">
    <name type="scientific">Alteribacillus bidgolensis</name>
    <dbReference type="NCBI Taxonomy" id="930129"/>
    <lineage>
        <taxon>Bacteria</taxon>
        <taxon>Bacillati</taxon>
        <taxon>Bacillota</taxon>
        <taxon>Bacilli</taxon>
        <taxon>Bacillales</taxon>
        <taxon>Bacillaceae</taxon>
        <taxon>Alteribacillus</taxon>
    </lineage>
</organism>
<comment type="similarity">
    <text evidence="5">Belongs to the bacterial solute-binding protein 9 family.</text>
</comment>
<keyword evidence="3" id="KW-0479">Metal-binding</keyword>
<dbReference type="OrthoDB" id="9793396at2"/>
<feature type="chain" id="PRO_5038353587" evidence="7">
    <location>
        <begin position="22"/>
        <end position="314"/>
    </location>
</feature>
<comment type="subcellular location">
    <subcellularLocation>
        <location evidence="1">Cell envelope</location>
    </subcellularLocation>
</comment>
<dbReference type="PANTHER" id="PTHR42953:SF1">
    <property type="entry name" value="METAL-BINDING PROTEIN HI_0362-RELATED"/>
    <property type="match status" value="1"/>
</dbReference>
<gene>
    <name evidence="8" type="ORF">SAMN05216352_105257</name>
</gene>
<dbReference type="Pfam" id="PF01297">
    <property type="entry name" value="ZnuA"/>
    <property type="match status" value="1"/>
</dbReference>